<accession>A0A139HSL7</accession>
<dbReference type="EMBL" id="LFZN01000013">
    <property type="protein sequence ID" value="KXT05409.1"/>
    <property type="molecule type" value="Genomic_DNA"/>
</dbReference>
<evidence type="ECO:0000313" key="1">
    <source>
        <dbReference type="EMBL" id="KXT05409.1"/>
    </source>
</evidence>
<evidence type="ECO:0008006" key="3">
    <source>
        <dbReference type="Google" id="ProtNLM"/>
    </source>
</evidence>
<name>A0A139HSL7_9PEZI</name>
<keyword evidence="2" id="KW-1185">Reference proteome</keyword>
<dbReference type="AlphaFoldDB" id="A0A139HSL7"/>
<gene>
    <name evidence="1" type="ORF">AC578_11067</name>
</gene>
<reference evidence="1 2" key="1">
    <citation type="submission" date="2015-07" db="EMBL/GenBank/DDBJ databases">
        <title>Comparative genomics of the Sigatoka disease complex on banana suggests a link between parallel evolutionary changes in Pseudocercospora fijiensis and Pseudocercospora eumusae and increased virulence on the banana host.</title>
        <authorList>
            <person name="Chang T.-C."/>
            <person name="Salvucci A."/>
            <person name="Crous P.W."/>
            <person name="Stergiopoulos I."/>
        </authorList>
    </citation>
    <scope>NUCLEOTIDE SEQUENCE [LARGE SCALE GENOMIC DNA]</scope>
    <source>
        <strain evidence="1 2">CBS 114824</strain>
    </source>
</reference>
<dbReference type="Proteomes" id="UP000070133">
    <property type="component" value="Unassembled WGS sequence"/>
</dbReference>
<evidence type="ECO:0000313" key="2">
    <source>
        <dbReference type="Proteomes" id="UP000070133"/>
    </source>
</evidence>
<sequence length="214" mass="23967">MSISKKTHEIADCFTCRTYVTMAFFLTIALASAAAISPSTYDNDCTYTNATRHSIADVLHNWGQVWKGNWTAWNETVLPNVAVYQDRLPTTFNGTVANPFDTQFIPINNSSVLRGFIEKTREEFDEYGFIQQFHFVEPGGGKLVTRWTLNATVGAKSTSPVLKQGDLITCNGTDILIFDDCSGRIAQVITAQDLMDYTYKMGINIEHRPDMKAQ</sequence>
<comment type="caution">
    <text evidence="1">The sequence shown here is derived from an EMBL/GenBank/DDBJ whole genome shotgun (WGS) entry which is preliminary data.</text>
</comment>
<dbReference type="OrthoDB" id="3637354at2759"/>
<organism evidence="1 2">
    <name type="scientific">Pseudocercospora eumusae</name>
    <dbReference type="NCBI Taxonomy" id="321146"/>
    <lineage>
        <taxon>Eukaryota</taxon>
        <taxon>Fungi</taxon>
        <taxon>Dikarya</taxon>
        <taxon>Ascomycota</taxon>
        <taxon>Pezizomycotina</taxon>
        <taxon>Dothideomycetes</taxon>
        <taxon>Dothideomycetidae</taxon>
        <taxon>Mycosphaerellales</taxon>
        <taxon>Mycosphaerellaceae</taxon>
        <taxon>Pseudocercospora</taxon>
    </lineage>
</organism>
<proteinExistence type="predicted"/>
<protein>
    <recommendedName>
        <fullName evidence="3">SnoaL-like domain-containing protein</fullName>
    </recommendedName>
</protein>